<comment type="subcellular location">
    <subcellularLocation>
        <location evidence="1">Cell outer membrane</location>
        <topology evidence="1">Multi-pass membrane protein</topology>
    </subcellularLocation>
</comment>
<feature type="transmembrane region" description="Helical" evidence="8">
    <location>
        <begin position="93"/>
        <end position="111"/>
    </location>
</feature>
<dbReference type="PANTHER" id="PTHR30069:SF46">
    <property type="entry name" value="OAR PROTEIN"/>
    <property type="match status" value="1"/>
</dbReference>
<evidence type="ECO:0000256" key="7">
    <source>
        <dbReference type="SAM" id="MobiDB-lite"/>
    </source>
</evidence>
<evidence type="ECO:0000313" key="11">
    <source>
        <dbReference type="EMBL" id="QEE27225.1"/>
    </source>
</evidence>
<evidence type="ECO:0000256" key="8">
    <source>
        <dbReference type="SAM" id="Phobius"/>
    </source>
</evidence>
<organism evidence="11 12">
    <name type="scientific">Terriglobus albidus</name>
    <dbReference type="NCBI Taxonomy" id="1592106"/>
    <lineage>
        <taxon>Bacteria</taxon>
        <taxon>Pseudomonadati</taxon>
        <taxon>Acidobacteriota</taxon>
        <taxon>Terriglobia</taxon>
        <taxon>Terriglobales</taxon>
        <taxon>Acidobacteriaceae</taxon>
        <taxon>Terriglobus</taxon>
    </lineage>
</organism>
<name>A0A5B9E7T3_9BACT</name>
<feature type="domain" description="TonB-dependent transporter Oar-like beta-barrel" evidence="10">
    <location>
        <begin position="337"/>
        <end position="1226"/>
    </location>
</feature>
<dbReference type="GO" id="GO:0009279">
    <property type="term" value="C:cell outer membrane"/>
    <property type="evidence" value="ECO:0007669"/>
    <property type="project" value="UniProtKB-SubCell"/>
</dbReference>
<evidence type="ECO:0000256" key="1">
    <source>
        <dbReference type="ARBA" id="ARBA00004571"/>
    </source>
</evidence>
<dbReference type="InterPro" id="IPR013784">
    <property type="entry name" value="Carb-bd-like_fold"/>
</dbReference>
<dbReference type="InterPro" id="IPR036942">
    <property type="entry name" value="Beta-barrel_TonB_sf"/>
</dbReference>
<dbReference type="AlphaFoldDB" id="A0A5B9E7T3"/>
<dbReference type="EMBL" id="CP042806">
    <property type="protein sequence ID" value="QEE27225.1"/>
    <property type="molecule type" value="Genomic_DNA"/>
</dbReference>
<evidence type="ECO:0000313" key="12">
    <source>
        <dbReference type="Proteomes" id="UP000321820"/>
    </source>
</evidence>
<dbReference type="Gene3D" id="2.40.170.20">
    <property type="entry name" value="TonB-dependent receptor, beta-barrel domain"/>
    <property type="match status" value="1"/>
</dbReference>
<reference evidence="11 12" key="1">
    <citation type="submission" date="2019-08" db="EMBL/GenBank/DDBJ databases">
        <title>Complete genome sequence of Terriglobus albidus strain ORNL.</title>
        <authorList>
            <person name="Podar M."/>
        </authorList>
    </citation>
    <scope>NUCLEOTIDE SEQUENCE [LARGE SCALE GENOMIC DNA]</scope>
    <source>
        <strain evidence="11 12">ORNL</strain>
    </source>
</reference>
<dbReference type="Pfam" id="PF25183">
    <property type="entry name" value="OMP_b-brl_4"/>
    <property type="match status" value="1"/>
</dbReference>
<dbReference type="InterPro" id="IPR037066">
    <property type="entry name" value="Plug_dom_sf"/>
</dbReference>
<dbReference type="SUPFAM" id="SSF56935">
    <property type="entry name" value="Porins"/>
    <property type="match status" value="1"/>
</dbReference>
<dbReference type="Pfam" id="PF07715">
    <property type="entry name" value="Plug"/>
    <property type="match status" value="1"/>
</dbReference>
<evidence type="ECO:0000256" key="5">
    <source>
        <dbReference type="ARBA" id="ARBA00023136"/>
    </source>
</evidence>
<gene>
    <name evidence="11" type="ORF">FTW19_03870</name>
</gene>
<keyword evidence="2" id="KW-0813">Transport</keyword>
<dbReference type="PANTHER" id="PTHR30069">
    <property type="entry name" value="TONB-DEPENDENT OUTER MEMBRANE RECEPTOR"/>
    <property type="match status" value="1"/>
</dbReference>
<dbReference type="InterPro" id="IPR057601">
    <property type="entry name" value="Oar-like_b-barrel"/>
</dbReference>
<keyword evidence="6" id="KW-0998">Cell outer membrane</keyword>
<keyword evidence="5 8" id="KW-0472">Membrane</keyword>
<dbReference type="Proteomes" id="UP000321820">
    <property type="component" value="Chromosome"/>
</dbReference>
<dbReference type="Gene3D" id="2.170.130.10">
    <property type="entry name" value="TonB-dependent receptor, plug domain"/>
    <property type="match status" value="1"/>
</dbReference>
<keyword evidence="3" id="KW-1134">Transmembrane beta strand</keyword>
<dbReference type="Gene3D" id="2.60.40.1120">
    <property type="entry name" value="Carboxypeptidase-like, regulatory domain"/>
    <property type="match status" value="1"/>
</dbReference>
<keyword evidence="12" id="KW-1185">Reference proteome</keyword>
<dbReference type="GO" id="GO:0030246">
    <property type="term" value="F:carbohydrate binding"/>
    <property type="evidence" value="ECO:0007669"/>
    <property type="project" value="InterPro"/>
</dbReference>
<dbReference type="GO" id="GO:0044718">
    <property type="term" value="P:siderophore transmembrane transport"/>
    <property type="evidence" value="ECO:0007669"/>
    <property type="project" value="TreeGrafter"/>
</dbReference>
<accession>A0A5B9E7T3</accession>
<keyword evidence="8" id="KW-1133">Transmembrane helix</keyword>
<evidence type="ECO:0000256" key="6">
    <source>
        <dbReference type="ARBA" id="ARBA00023237"/>
    </source>
</evidence>
<keyword evidence="4 8" id="KW-0812">Transmembrane</keyword>
<evidence type="ECO:0000259" key="10">
    <source>
        <dbReference type="Pfam" id="PF25183"/>
    </source>
</evidence>
<dbReference type="SUPFAM" id="SSF49452">
    <property type="entry name" value="Starch-binding domain-like"/>
    <property type="match status" value="1"/>
</dbReference>
<dbReference type="KEGG" id="talb:FTW19_03870"/>
<evidence type="ECO:0000256" key="4">
    <source>
        <dbReference type="ARBA" id="ARBA00022692"/>
    </source>
</evidence>
<sequence length="1233" mass="135758">MLHRHEHQAGPCDRFDRFGLGGELWKLGRRPDGADHRPGIADGAATGGRKAGCHAMTNTFERNERQGRGDSPDRVMKELRQSSKDKKFMRSKIFVCWTVLLLLLSAGHAFGQFETASIVGRVTDPSGAVIVGATVTATELATGISIQRKTDKAGQYVIPALHPGEYRVVASIAGFNDAVAEGVHLQVGTNQNVDLKMAVGAAESVTVDADEMVLEKETSQKQQVISSENIDSFPLQNMNYSDLLTLSTGVTQDSAGQDLGTSSTAREGSYNINGMRSTYNNFLLDGMDNNAHGLSNQGFSNQVINPAQYSIDQFSIVTTLPAAEYGRSAGGTINVAFKHGTNRLHGNLYESLRNTVANANGYFKAASNAGSASRTTIIRNQFGGNLGGPFLKDKFFFFVDYEGLRQVRQVVNQSNIFKMSDHQLIASPNATANTTAVLNPFTGESYAADRPLPRGVLSPIALSILDAFPLPNNNGAGTTSISSNWSVLQRFVNSYDKEDARLDIQWNPRTSSFVRVSQSKEHDLDGPILPAPLSGGNGYFRTINQQAALGLTRQIGASQLIEARLGASFTKGGKNPYTLGDPRTFGIKGVPTDPRVWGGLVYQGLNGYSGIGRQTTNPQWQYPFFLNPKVSYSWLMGKHNLKSGYEFGYLRQTVQDVNPIYGDMEYQSSFTGYTISDFLFGVPNEIDLTTYFVAHIRQGGHSVFLQDDWKVLPKLTLNVGVRYEYTSHFYEKDSRMTNFDPVNTPITGQMLQARANGSVYQKQLIDPDMNDFMPRFGFAASPTRRLVVHGGYGIGYMHYTRSGEADNLAVNGPQVNAAVYNQVPKYFKTAGAKSSPTFYTLDQGFPTGMASPANFNLYTSMVKWVPRSYRDPYVQSWYLGFQMGFGKNRLVDIAYVGNRAAKLQEIGIYNQRRPELGRDPISGYFQRPYANIGDVAQTNNGGYSKYHGLQARFEQRNFYGLWLLNAFTWSRDFGNVGDSLTASRGFSGSPQDYYAPSHNDYGPLQYDVPLINATAMIWRLPVGKGKMLFRHAGAKMDALIGGWQITAYNQFHSGPALTPNFTPSGGQLLSNNGYVQYRPFLAAGVTPQQARQRLHVPGHPEEAFCNTVYSNSQQAAYNGCTLMFATTNPNASAATDPIPYNVSWAGSSLDPRGNVPNGFLRGDWFDQLDAGVNKTFQLPWEKTRLEFRGQFYNVLNKTNFTPPGMSCCSTSFGRITSTYGPGRVGQLQARLIF</sequence>
<dbReference type="OrthoDB" id="98132at2"/>
<dbReference type="GO" id="GO:0015344">
    <property type="term" value="F:siderophore uptake transmembrane transporter activity"/>
    <property type="evidence" value="ECO:0007669"/>
    <property type="project" value="TreeGrafter"/>
</dbReference>
<feature type="domain" description="TonB-dependent receptor plug" evidence="9">
    <location>
        <begin position="216"/>
        <end position="331"/>
    </location>
</feature>
<evidence type="ECO:0000256" key="2">
    <source>
        <dbReference type="ARBA" id="ARBA00022448"/>
    </source>
</evidence>
<feature type="region of interest" description="Disordered" evidence="7">
    <location>
        <begin position="31"/>
        <end position="51"/>
    </location>
</feature>
<protein>
    <submittedName>
        <fullName evidence="11">Uncharacterized protein</fullName>
    </submittedName>
</protein>
<dbReference type="InterPro" id="IPR012910">
    <property type="entry name" value="Plug_dom"/>
</dbReference>
<dbReference type="Pfam" id="PF13620">
    <property type="entry name" value="CarboxypepD_reg"/>
    <property type="match status" value="1"/>
</dbReference>
<proteinExistence type="predicted"/>
<dbReference type="InterPro" id="IPR039426">
    <property type="entry name" value="TonB-dep_rcpt-like"/>
</dbReference>
<evidence type="ECO:0000259" key="9">
    <source>
        <dbReference type="Pfam" id="PF07715"/>
    </source>
</evidence>
<evidence type="ECO:0000256" key="3">
    <source>
        <dbReference type="ARBA" id="ARBA00022452"/>
    </source>
</evidence>